<protein>
    <recommendedName>
        <fullName evidence="1">Stage 0 sporulation protein A homolog</fullName>
    </recommendedName>
</protein>
<evidence type="ECO:0000259" key="4">
    <source>
        <dbReference type="PROSITE" id="PS50110"/>
    </source>
</evidence>
<proteinExistence type="predicted"/>
<dbReference type="SUPFAM" id="SSF52172">
    <property type="entry name" value="CheY-like"/>
    <property type="match status" value="1"/>
</dbReference>
<accession>A0A174DTW5</accession>
<evidence type="ECO:0000313" key="6">
    <source>
        <dbReference type="EMBL" id="GLG88264.1"/>
    </source>
</evidence>
<dbReference type="GO" id="GO:0000160">
    <property type="term" value="P:phosphorelay signal transduction system"/>
    <property type="evidence" value="ECO:0007669"/>
    <property type="project" value="InterPro"/>
</dbReference>
<dbReference type="PROSITE" id="PS50110">
    <property type="entry name" value="RESPONSE_REGULATORY"/>
    <property type="match status" value="1"/>
</dbReference>
<dbReference type="Proteomes" id="UP001145109">
    <property type="component" value="Unassembled WGS sequence"/>
</dbReference>
<reference evidence="6" key="2">
    <citation type="submission" date="2022-09" db="EMBL/GenBank/DDBJ databases">
        <title>Draft genome sequence of Coprococcus comes strain 31264.</title>
        <authorList>
            <person name="Atsushi H."/>
            <person name="Moriya O."/>
            <person name="Mitsuo S."/>
        </authorList>
    </citation>
    <scope>NUCLEOTIDE SEQUENCE</scope>
    <source>
        <strain evidence="6">JCM 31264</strain>
    </source>
</reference>
<dbReference type="InterPro" id="IPR011006">
    <property type="entry name" value="CheY-like_superfamily"/>
</dbReference>
<comment type="caution">
    <text evidence="3">Lacks conserved residue(s) required for the propagation of feature annotation.</text>
</comment>
<evidence type="ECO:0000313" key="8">
    <source>
        <dbReference type="Proteomes" id="UP001145109"/>
    </source>
</evidence>
<evidence type="ECO:0000256" key="1">
    <source>
        <dbReference type="ARBA" id="ARBA00018672"/>
    </source>
</evidence>
<feature type="domain" description="Response regulatory" evidence="4">
    <location>
        <begin position="1"/>
        <end position="52"/>
    </location>
</feature>
<comment type="function">
    <text evidence="2">May play the central regulatory role in sporulation. It may be an element of the effector pathway responsible for the activation of sporulation genes in response to nutritional stress. Spo0A may act in concert with spo0H (a sigma factor) to control the expression of some genes that are critical to the sporulation process.</text>
</comment>
<dbReference type="EMBL" id="CYZK01000012">
    <property type="protein sequence ID" value="CUO38059.1"/>
    <property type="molecule type" value="Genomic_DNA"/>
</dbReference>
<sequence>MNREDAQAIPIFAMTTNAFIDDISQSHVVGMNEHLTKPLNMEDVMALIYQYCR</sequence>
<reference evidence="6" key="3">
    <citation type="submission" date="2022-11" db="EMBL/GenBank/DDBJ databases">
        <title>Draft genome sequence of Coprococcus comes strain 31264.</title>
        <authorList>
            <person name="Hisatomi A."/>
            <person name="Ohkuma M."/>
            <person name="Sakamoto M."/>
        </authorList>
    </citation>
    <scope>NUCLEOTIDE SEQUENCE</scope>
    <source>
        <strain evidence="6">JCM 31264</strain>
    </source>
</reference>
<evidence type="ECO:0000256" key="3">
    <source>
        <dbReference type="PROSITE-ProRule" id="PRU00169"/>
    </source>
</evidence>
<evidence type="ECO:0000313" key="7">
    <source>
        <dbReference type="Proteomes" id="UP000095362"/>
    </source>
</evidence>
<evidence type="ECO:0000256" key="2">
    <source>
        <dbReference type="ARBA" id="ARBA00024867"/>
    </source>
</evidence>
<organism evidence="6 8">
    <name type="scientific">Coprococcus comes</name>
    <dbReference type="NCBI Taxonomy" id="410072"/>
    <lineage>
        <taxon>Bacteria</taxon>
        <taxon>Bacillati</taxon>
        <taxon>Bacillota</taxon>
        <taxon>Clostridia</taxon>
        <taxon>Lachnospirales</taxon>
        <taxon>Lachnospiraceae</taxon>
        <taxon>Coprococcus</taxon>
    </lineage>
</organism>
<dbReference type="RefSeq" id="WP_156330657.1">
    <property type="nucleotide sequence ID" value="NZ_BSCI01000021.1"/>
</dbReference>
<dbReference type="PaxDb" id="410072-ERS852525_02556"/>
<dbReference type="STRING" id="410072.ERS852525_02556"/>
<name>A0A174DTW5_9FIRM</name>
<gene>
    <name evidence="6" type="ORF">comes_28110</name>
    <name evidence="5" type="ORF">ERS852481_01949</name>
</gene>
<dbReference type="Gene3D" id="3.40.50.2300">
    <property type="match status" value="1"/>
</dbReference>
<reference evidence="5 7" key="1">
    <citation type="submission" date="2015-09" db="EMBL/GenBank/DDBJ databases">
        <authorList>
            <consortium name="Pathogen Informatics"/>
        </authorList>
    </citation>
    <scope>NUCLEOTIDE SEQUENCE [LARGE SCALE GENOMIC DNA]</scope>
    <source>
        <strain evidence="5 7">2789STDY5834866</strain>
    </source>
</reference>
<dbReference type="InterPro" id="IPR001789">
    <property type="entry name" value="Sig_transdc_resp-reg_receiver"/>
</dbReference>
<dbReference type="OrthoDB" id="9790669at2"/>
<dbReference type="Proteomes" id="UP000095362">
    <property type="component" value="Unassembled WGS sequence"/>
</dbReference>
<dbReference type="AlphaFoldDB" id="A0A174DTW5"/>
<dbReference type="EMBL" id="BSCI01000021">
    <property type="protein sequence ID" value="GLG88264.1"/>
    <property type="molecule type" value="Genomic_DNA"/>
</dbReference>
<evidence type="ECO:0000313" key="5">
    <source>
        <dbReference type="EMBL" id="CUO38059.1"/>
    </source>
</evidence>